<dbReference type="EC" id="2.7.11.1" evidence="1"/>
<evidence type="ECO:0000256" key="8">
    <source>
        <dbReference type="ARBA" id="ARBA00048679"/>
    </source>
</evidence>
<feature type="compositionally biased region" description="Low complexity" evidence="10">
    <location>
        <begin position="319"/>
        <end position="330"/>
    </location>
</feature>
<dbReference type="PANTHER" id="PTHR47634">
    <property type="entry name" value="PROTEIN KINASE DOMAIN-CONTAINING PROTEIN-RELATED"/>
    <property type="match status" value="1"/>
</dbReference>
<dbReference type="Gene3D" id="1.10.510.10">
    <property type="entry name" value="Transferase(Phosphotransferase) domain 1"/>
    <property type="match status" value="1"/>
</dbReference>
<evidence type="ECO:0000313" key="12">
    <source>
        <dbReference type="EMBL" id="KAJ3213901.1"/>
    </source>
</evidence>
<dbReference type="InterPro" id="IPR008271">
    <property type="entry name" value="Ser/Thr_kinase_AS"/>
</dbReference>
<dbReference type="InterPro" id="IPR017441">
    <property type="entry name" value="Protein_kinase_ATP_BS"/>
</dbReference>
<dbReference type="Gene3D" id="3.30.200.20">
    <property type="entry name" value="Phosphorylase Kinase, domain 1"/>
    <property type="match status" value="1"/>
</dbReference>
<evidence type="ECO:0000256" key="10">
    <source>
        <dbReference type="SAM" id="MobiDB-lite"/>
    </source>
</evidence>
<dbReference type="FunFam" id="3.30.200.20:FF:000770">
    <property type="entry name" value="SRSF protein kinase 2"/>
    <property type="match status" value="1"/>
</dbReference>
<comment type="catalytic activity">
    <reaction evidence="8">
        <text>L-seryl-[protein] + ATP = O-phospho-L-seryl-[protein] + ADP + H(+)</text>
        <dbReference type="Rhea" id="RHEA:17989"/>
        <dbReference type="Rhea" id="RHEA-COMP:9863"/>
        <dbReference type="Rhea" id="RHEA-COMP:11604"/>
        <dbReference type="ChEBI" id="CHEBI:15378"/>
        <dbReference type="ChEBI" id="CHEBI:29999"/>
        <dbReference type="ChEBI" id="CHEBI:30616"/>
        <dbReference type="ChEBI" id="CHEBI:83421"/>
        <dbReference type="ChEBI" id="CHEBI:456216"/>
        <dbReference type="EC" id="2.7.11.1"/>
    </reaction>
</comment>
<organism evidence="12 13">
    <name type="scientific">Clydaea vesicula</name>
    <dbReference type="NCBI Taxonomy" id="447962"/>
    <lineage>
        <taxon>Eukaryota</taxon>
        <taxon>Fungi</taxon>
        <taxon>Fungi incertae sedis</taxon>
        <taxon>Chytridiomycota</taxon>
        <taxon>Chytridiomycota incertae sedis</taxon>
        <taxon>Chytridiomycetes</taxon>
        <taxon>Lobulomycetales</taxon>
        <taxon>Lobulomycetaceae</taxon>
        <taxon>Clydaea</taxon>
    </lineage>
</organism>
<evidence type="ECO:0000256" key="4">
    <source>
        <dbReference type="ARBA" id="ARBA00022741"/>
    </source>
</evidence>
<dbReference type="PROSITE" id="PS00107">
    <property type="entry name" value="PROTEIN_KINASE_ATP"/>
    <property type="match status" value="1"/>
</dbReference>
<comment type="caution">
    <text evidence="12">The sequence shown here is derived from an EMBL/GenBank/DDBJ whole genome shotgun (WGS) entry which is preliminary data.</text>
</comment>
<keyword evidence="2 12" id="KW-0723">Serine/threonine-protein kinase</keyword>
<evidence type="ECO:0000256" key="2">
    <source>
        <dbReference type="ARBA" id="ARBA00022527"/>
    </source>
</evidence>
<dbReference type="GO" id="GO:0005634">
    <property type="term" value="C:nucleus"/>
    <property type="evidence" value="ECO:0007669"/>
    <property type="project" value="TreeGrafter"/>
</dbReference>
<dbReference type="SUPFAM" id="SSF56112">
    <property type="entry name" value="Protein kinase-like (PK-like)"/>
    <property type="match status" value="1"/>
</dbReference>
<keyword evidence="13" id="KW-1185">Reference proteome</keyword>
<dbReference type="AlphaFoldDB" id="A0AAD5TXG6"/>
<keyword evidence="3" id="KW-0808">Transferase</keyword>
<dbReference type="GO" id="GO:0005737">
    <property type="term" value="C:cytoplasm"/>
    <property type="evidence" value="ECO:0007669"/>
    <property type="project" value="TreeGrafter"/>
</dbReference>
<feature type="region of interest" description="Disordered" evidence="10">
    <location>
        <begin position="14"/>
        <end position="56"/>
    </location>
</feature>
<proteinExistence type="predicted"/>
<feature type="region of interest" description="Disordered" evidence="10">
    <location>
        <begin position="224"/>
        <end position="334"/>
    </location>
</feature>
<evidence type="ECO:0000256" key="1">
    <source>
        <dbReference type="ARBA" id="ARBA00012513"/>
    </source>
</evidence>
<keyword evidence="5 12" id="KW-0418">Kinase</keyword>
<dbReference type="InterPro" id="IPR011009">
    <property type="entry name" value="Kinase-like_dom_sf"/>
</dbReference>
<keyword evidence="6 9" id="KW-0067">ATP-binding</keyword>
<feature type="binding site" evidence="9">
    <location>
        <position position="97"/>
    </location>
    <ligand>
        <name>ATP</name>
        <dbReference type="ChEBI" id="CHEBI:30616"/>
    </ligand>
</feature>
<dbReference type="PROSITE" id="PS50011">
    <property type="entry name" value="PROTEIN_KINASE_DOM"/>
    <property type="match status" value="1"/>
</dbReference>
<dbReference type="PROSITE" id="PS00108">
    <property type="entry name" value="PROTEIN_KINASE_ST"/>
    <property type="match status" value="1"/>
</dbReference>
<feature type="compositionally biased region" description="Basic residues" evidence="10">
    <location>
        <begin position="291"/>
        <end position="309"/>
    </location>
</feature>
<evidence type="ECO:0000256" key="6">
    <source>
        <dbReference type="ARBA" id="ARBA00022840"/>
    </source>
</evidence>
<accession>A0AAD5TXG6</accession>
<feature type="compositionally biased region" description="Acidic residues" evidence="10">
    <location>
        <begin position="34"/>
        <end position="48"/>
    </location>
</feature>
<dbReference type="Proteomes" id="UP001211065">
    <property type="component" value="Unassembled WGS sequence"/>
</dbReference>
<dbReference type="EMBL" id="JADGJW010000666">
    <property type="protein sequence ID" value="KAJ3213901.1"/>
    <property type="molecule type" value="Genomic_DNA"/>
</dbReference>
<evidence type="ECO:0000256" key="9">
    <source>
        <dbReference type="PROSITE-ProRule" id="PRU10141"/>
    </source>
</evidence>
<dbReference type="GO" id="GO:0004674">
    <property type="term" value="F:protein serine/threonine kinase activity"/>
    <property type="evidence" value="ECO:0007669"/>
    <property type="project" value="UniProtKB-KW"/>
</dbReference>
<dbReference type="InterPro" id="IPR000719">
    <property type="entry name" value="Prot_kinase_dom"/>
</dbReference>
<feature type="compositionally biased region" description="Low complexity" evidence="10">
    <location>
        <begin position="268"/>
        <end position="290"/>
    </location>
</feature>
<comment type="catalytic activity">
    <reaction evidence="7">
        <text>L-threonyl-[protein] + ATP = O-phospho-L-threonyl-[protein] + ADP + H(+)</text>
        <dbReference type="Rhea" id="RHEA:46608"/>
        <dbReference type="Rhea" id="RHEA-COMP:11060"/>
        <dbReference type="Rhea" id="RHEA-COMP:11605"/>
        <dbReference type="ChEBI" id="CHEBI:15378"/>
        <dbReference type="ChEBI" id="CHEBI:30013"/>
        <dbReference type="ChEBI" id="CHEBI:30616"/>
        <dbReference type="ChEBI" id="CHEBI:61977"/>
        <dbReference type="ChEBI" id="CHEBI:456216"/>
        <dbReference type="EC" id="2.7.11.1"/>
    </reaction>
</comment>
<evidence type="ECO:0000256" key="3">
    <source>
        <dbReference type="ARBA" id="ARBA00022679"/>
    </source>
</evidence>
<reference evidence="12" key="1">
    <citation type="submission" date="2020-05" db="EMBL/GenBank/DDBJ databases">
        <title>Phylogenomic resolution of chytrid fungi.</title>
        <authorList>
            <person name="Stajich J.E."/>
            <person name="Amses K."/>
            <person name="Simmons R."/>
            <person name="Seto K."/>
            <person name="Myers J."/>
            <person name="Bonds A."/>
            <person name="Quandt C.A."/>
            <person name="Barry K."/>
            <person name="Liu P."/>
            <person name="Grigoriev I."/>
            <person name="Longcore J.E."/>
            <person name="James T.Y."/>
        </authorList>
    </citation>
    <scope>NUCLEOTIDE SEQUENCE</scope>
    <source>
        <strain evidence="12">JEL0476</strain>
    </source>
</reference>
<feature type="domain" description="Protein kinase" evidence="11">
    <location>
        <begin position="68"/>
        <end position="635"/>
    </location>
</feature>
<dbReference type="GO" id="GO:0050684">
    <property type="term" value="P:regulation of mRNA processing"/>
    <property type="evidence" value="ECO:0007669"/>
    <property type="project" value="TreeGrafter"/>
</dbReference>
<sequence length="665" mass="75696">MEKLAIKRKAIHSQVNSQNSSFEKLPQSEYYTSSEEEDLSEEEEEEEDYKPGGYHPINVGDTFNDNRYVILRKLGWGHFSTVWLAKDCQLLRPVALKVVKSAQHYTETAIDEIKLLEKCCTANPASKHKHFVVELLDWFKHRGPNGSHVCMAFEVLGPNLLTLIRKYQHKGIEIPIVKRIAKQVLMGLDYLHRDASIIHTDLKPENVLVDIDVNAAMKKLGLDPTTLKPLRRNKNDSNNNSRKNQSLLSTPEKKNSKFSNNYMDDSDNVSLNSNSTSNTNYTSNSKVLTKNQKKKLKYKEKKKQSKKLHTIPNVDDLINNNNTSNHLNNNDKVPLNTENQKKISAISGLGLGLNPDQISPLGRNLSDITLTDKQIEKLRMEGEGEFHHNPLQKKAHISRSVMDLKDSFNKSGQSLTKKEIVLESLEENEESEDGEEDDEVDEKYINKTLLGKINENINVKIADLGNACWIDKHFSNDIQTRQYRAPEAILGAKYCTSADMWSFACMIFELLTGDYLFDPKAGSRYTKDDGIVINVKKYLIFFLLSDHIAQIIELLGGFPKSIALSGKYSSEIFTRKGELRNVSKLRYWKLSDVLEEKYNYSKSDAIAISNFLIPALNVNPERRMTARELLNNEWLKEVKGDEVVAESDVATKSIEDFMKDGDESD</sequence>
<evidence type="ECO:0000313" key="13">
    <source>
        <dbReference type="Proteomes" id="UP001211065"/>
    </source>
</evidence>
<dbReference type="GO" id="GO:0005524">
    <property type="term" value="F:ATP binding"/>
    <property type="evidence" value="ECO:0007669"/>
    <property type="project" value="UniProtKB-UniRule"/>
</dbReference>
<keyword evidence="4 9" id="KW-0547">Nucleotide-binding</keyword>
<dbReference type="PANTHER" id="PTHR47634:SF9">
    <property type="entry name" value="PROTEIN KINASE DOMAIN-CONTAINING PROTEIN-RELATED"/>
    <property type="match status" value="1"/>
</dbReference>
<gene>
    <name evidence="12" type="primary">DSK1</name>
    <name evidence="12" type="ORF">HK099_007122</name>
</gene>
<evidence type="ECO:0000259" key="11">
    <source>
        <dbReference type="PROSITE" id="PS50011"/>
    </source>
</evidence>
<name>A0AAD5TXG6_9FUNG</name>
<dbReference type="Pfam" id="PF00069">
    <property type="entry name" value="Pkinase"/>
    <property type="match status" value="2"/>
</dbReference>
<dbReference type="GO" id="GO:0000245">
    <property type="term" value="P:spliceosomal complex assembly"/>
    <property type="evidence" value="ECO:0007669"/>
    <property type="project" value="TreeGrafter"/>
</dbReference>
<dbReference type="FunFam" id="1.10.510.10:FF:000275">
    <property type="entry name" value="SRSF protein kinase 2 isoform X3"/>
    <property type="match status" value="1"/>
</dbReference>
<dbReference type="InterPro" id="IPR051334">
    <property type="entry name" value="SRPK"/>
</dbReference>
<dbReference type="SMART" id="SM00220">
    <property type="entry name" value="S_TKc"/>
    <property type="match status" value="1"/>
</dbReference>
<evidence type="ECO:0000256" key="7">
    <source>
        <dbReference type="ARBA" id="ARBA00047899"/>
    </source>
</evidence>
<protein>
    <recommendedName>
        <fullName evidence="1">non-specific serine/threonine protein kinase</fullName>
        <ecNumber evidence="1">2.7.11.1</ecNumber>
    </recommendedName>
</protein>
<evidence type="ECO:0000256" key="5">
    <source>
        <dbReference type="ARBA" id="ARBA00022777"/>
    </source>
</evidence>